<keyword evidence="6" id="KW-1185">Reference proteome</keyword>
<feature type="domain" description="DUF4349" evidence="4">
    <location>
        <begin position="138"/>
        <end position="367"/>
    </location>
</feature>
<dbReference type="EMBL" id="BSER01000009">
    <property type="protein sequence ID" value="GLJ96152.1"/>
    <property type="molecule type" value="Genomic_DNA"/>
</dbReference>
<sequence>MTAHDLTLPELSDQRVDEMERALMARIEEERRRTLADALADAERGRARAARRGRLWMGAASVAAVVAIAAIVGPQVVGSGGSAVSTAEQPASFGSSVTRGTSGVSTAPESGVNEGLSADSAVAAIGTGAGARTTADGRDIAATASATVRVADARAAADAVTASATSVGGYVESLSLSGGADASDAVPGGAGRDGLVISGSFPPPSGAWISVRVPSEKLSTTIDALAGIGEVTASQVDRRDVTTEAVDLRARVASLEASVARLTELMGQSASTADLIAAESALSQRQAELESLRQQLASLDGQVDMSSLTVNLVEKTAATTAPDPAGFGDGLAAGWNGLIATLNGLVIGIGFLLPWLVVAGIVVLAVWGIRRIARRRRARRAASTDDAD</sequence>
<dbReference type="AlphaFoldDB" id="A0A9W6M6R1"/>
<evidence type="ECO:0000256" key="3">
    <source>
        <dbReference type="SAM" id="Phobius"/>
    </source>
</evidence>
<reference evidence="5" key="1">
    <citation type="journal article" date="2014" name="Int. J. Syst. Evol. Microbiol.">
        <title>Complete genome sequence of Corynebacterium casei LMG S-19264T (=DSM 44701T), isolated from a smear-ripened cheese.</title>
        <authorList>
            <consortium name="US DOE Joint Genome Institute (JGI-PGF)"/>
            <person name="Walter F."/>
            <person name="Albersmeier A."/>
            <person name="Kalinowski J."/>
            <person name="Ruckert C."/>
        </authorList>
    </citation>
    <scope>NUCLEOTIDE SEQUENCE</scope>
    <source>
        <strain evidence="5">VKM Ac-1940</strain>
    </source>
</reference>
<name>A0A9W6M6R1_9MICO</name>
<proteinExistence type="predicted"/>
<dbReference type="Pfam" id="PF14257">
    <property type="entry name" value="DUF4349"/>
    <property type="match status" value="1"/>
</dbReference>
<comment type="caution">
    <text evidence="5">The sequence shown here is derived from an EMBL/GenBank/DDBJ whole genome shotgun (WGS) entry which is preliminary data.</text>
</comment>
<dbReference type="RefSeq" id="WP_204963419.1">
    <property type="nucleotide sequence ID" value="NZ_BAAAUR010000001.1"/>
</dbReference>
<evidence type="ECO:0000256" key="1">
    <source>
        <dbReference type="SAM" id="Coils"/>
    </source>
</evidence>
<feature type="compositionally biased region" description="Low complexity" evidence="2">
    <location>
        <begin position="92"/>
        <end position="106"/>
    </location>
</feature>
<keyword evidence="3" id="KW-0812">Transmembrane</keyword>
<feature type="transmembrane region" description="Helical" evidence="3">
    <location>
        <begin position="55"/>
        <end position="77"/>
    </location>
</feature>
<organism evidence="5 6">
    <name type="scientific">Microbacterium dextranolyticum</name>
    <dbReference type="NCBI Taxonomy" id="36806"/>
    <lineage>
        <taxon>Bacteria</taxon>
        <taxon>Bacillati</taxon>
        <taxon>Actinomycetota</taxon>
        <taxon>Actinomycetes</taxon>
        <taxon>Micrococcales</taxon>
        <taxon>Microbacteriaceae</taxon>
        <taxon>Microbacterium</taxon>
    </lineage>
</organism>
<evidence type="ECO:0000313" key="6">
    <source>
        <dbReference type="Proteomes" id="UP001142291"/>
    </source>
</evidence>
<gene>
    <name evidence="5" type="ORF">GCM10017591_22150</name>
</gene>
<feature type="transmembrane region" description="Helical" evidence="3">
    <location>
        <begin position="345"/>
        <end position="369"/>
    </location>
</feature>
<accession>A0A9W6M6R1</accession>
<feature type="coiled-coil region" evidence="1">
    <location>
        <begin position="245"/>
        <end position="302"/>
    </location>
</feature>
<evidence type="ECO:0000256" key="2">
    <source>
        <dbReference type="SAM" id="MobiDB-lite"/>
    </source>
</evidence>
<keyword evidence="1" id="KW-0175">Coiled coil</keyword>
<feature type="region of interest" description="Disordered" evidence="2">
    <location>
        <begin position="80"/>
        <end position="113"/>
    </location>
</feature>
<dbReference type="InterPro" id="IPR025645">
    <property type="entry name" value="DUF4349"/>
</dbReference>
<evidence type="ECO:0000259" key="4">
    <source>
        <dbReference type="Pfam" id="PF14257"/>
    </source>
</evidence>
<protein>
    <recommendedName>
        <fullName evidence="4">DUF4349 domain-containing protein</fullName>
    </recommendedName>
</protein>
<dbReference type="Proteomes" id="UP001142291">
    <property type="component" value="Unassembled WGS sequence"/>
</dbReference>
<keyword evidence="3" id="KW-1133">Transmembrane helix</keyword>
<reference evidence="5" key="2">
    <citation type="submission" date="2023-01" db="EMBL/GenBank/DDBJ databases">
        <authorList>
            <person name="Sun Q."/>
            <person name="Evtushenko L."/>
        </authorList>
    </citation>
    <scope>NUCLEOTIDE SEQUENCE</scope>
    <source>
        <strain evidence="5">VKM Ac-1940</strain>
    </source>
</reference>
<keyword evidence="3" id="KW-0472">Membrane</keyword>
<evidence type="ECO:0000313" key="5">
    <source>
        <dbReference type="EMBL" id="GLJ96152.1"/>
    </source>
</evidence>